<dbReference type="GO" id="GO:0003677">
    <property type="term" value="F:DNA binding"/>
    <property type="evidence" value="ECO:0007669"/>
    <property type="project" value="UniProtKB-KW"/>
</dbReference>
<gene>
    <name evidence="5" type="ORF">EZJ58_4138</name>
</gene>
<dbReference type="PROSITE" id="PS50949">
    <property type="entry name" value="HTH_GNTR"/>
    <property type="match status" value="1"/>
</dbReference>
<accession>A0A4R1NMC1</accession>
<dbReference type="Pfam" id="PF00392">
    <property type="entry name" value="GntR"/>
    <property type="match status" value="1"/>
</dbReference>
<dbReference type="InterPro" id="IPR036388">
    <property type="entry name" value="WH-like_DNA-bd_sf"/>
</dbReference>
<protein>
    <submittedName>
        <fullName evidence="5">GntR family transcriptional regulator</fullName>
    </submittedName>
</protein>
<dbReference type="GO" id="GO:0003700">
    <property type="term" value="F:DNA-binding transcription factor activity"/>
    <property type="evidence" value="ECO:0007669"/>
    <property type="project" value="InterPro"/>
</dbReference>
<sequence length="230" mass="27121">MSQIISQSNALAEQIYHKVKQDIFDFYLLPHDRFTETQIAERYAVSRTPVRDALYRLQREGYLDVAFRRGWTVRPLDFTRIDELYDLRVVLESAAVERICARPDTPPVLESLRRQWLVAEDQRESEPQIVAEMDENFHIGLVEASGNREMLRVHREVTEHIRIVRRLDFFKSARVEHTYNEHGRILAALFRRKSDDVLLMLRAHIGQSKIEVRKISLSMLADARRKHGQE</sequence>
<name>A0A4R1NMC1_9GAMM</name>
<dbReference type="Gene3D" id="1.10.10.10">
    <property type="entry name" value="Winged helix-like DNA-binding domain superfamily/Winged helix DNA-binding domain"/>
    <property type="match status" value="1"/>
</dbReference>
<feature type="domain" description="HTH gntR-type" evidence="4">
    <location>
        <begin position="9"/>
        <end position="76"/>
    </location>
</feature>
<dbReference type="EMBL" id="SJOI01000001">
    <property type="protein sequence ID" value="TCL05916.1"/>
    <property type="molecule type" value="Genomic_DNA"/>
</dbReference>
<dbReference type="SUPFAM" id="SSF48008">
    <property type="entry name" value="GntR ligand-binding domain-like"/>
    <property type="match status" value="1"/>
</dbReference>
<dbReference type="PANTHER" id="PTHR43537">
    <property type="entry name" value="TRANSCRIPTIONAL REGULATOR, GNTR FAMILY"/>
    <property type="match status" value="1"/>
</dbReference>
<organism evidence="5 6">
    <name type="scientific">Sodalis ligni</name>
    <dbReference type="NCBI Taxonomy" id="2697027"/>
    <lineage>
        <taxon>Bacteria</taxon>
        <taxon>Pseudomonadati</taxon>
        <taxon>Pseudomonadota</taxon>
        <taxon>Gammaproteobacteria</taxon>
        <taxon>Enterobacterales</taxon>
        <taxon>Bruguierivoracaceae</taxon>
        <taxon>Sodalis</taxon>
    </lineage>
</organism>
<dbReference type="OrthoDB" id="9799812at2"/>
<evidence type="ECO:0000313" key="5">
    <source>
        <dbReference type="EMBL" id="TCL05916.1"/>
    </source>
</evidence>
<comment type="caution">
    <text evidence="5">The sequence shown here is derived from an EMBL/GenBank/DDBJ whole genome shotgun (WGS) entry which is preliminary data.</text>
</comment>
<dbReference type="Proteomes" id="UP000294555">
    <property type="component" value="Unassembled WGS sequence"/>
</dbReference>
<dbReference type="InterPro" id="IPR008920">
    <property type="entry name" value="TF_FadR/GntR_C"/>
</dbReference>
<dbReference type="InterPro" id="IPR000524">
    <property type="entry name" value="Tscrpt_reg_HTH_GntR"/>
</dbReference>
<evidence type="ECO:0000313" key="6">
    <source>
        <dbReference type="Proteomes" id="UP000294555"/>
    </source>
</evidence>
<reference evidence="5 6" key="1">
    <citation type="submission" date="2019-02" db="EMBL/GenBank/DDBJ databases">
        <title>Investigation of anaerobic lignin degradation for improved lignocellulosic biofuels.</title>
        <authorList>
            <person name="Deangelis K."/>
        </authorList>
    </citation>
    <scope>NUCLEOTIDE SEQUENCE [LARGE SCALE GENOMIC DNA]</scope>
    <source>
        <strain evidence="5 6">159R</strain>
    </source>
</reference>
<evidence type="ECO:0000256" key="2">
    <source>
        <dbReference type="ARBA" id="ARBA00023125"/>
    </source>
</evidence>
<dbReference type="SMART" id="SM00895">
    <property type="entry name" value="FCD"/>
    <property type="match status" value="1"/>
</dbReference>
<dbReference type="Pfam" id="PF07729">
    <property type="entry name" value="FCD"/>
    <property type="match status" value="1"/>
</dbReference>
<keyword evidence="1" id="KW-0805">Transcription regulation</keyword>
<dbReference type="PRINTS" id="PR00035">
    <property type="entry name" value="HTHGNTR"/>
</dbReference>
<keyword evidence="3" id="KW-0804">Transcription</keyword>
<evidence type="ECO:0000256" key="3">
    <source>
        <dbReference type="ARBA" id="ARBA00023163"/>
    </source>
</evidence>
<dbReference type="SUPFAM" id="SSF46785">
    <property type="entry name" value="Winged helix' DNA-binding domain"/>
    <property type="match status" value="1"/>
</dbReference>
<dbReference type="SMART" id="SM00345">
    <property type="entry name" value="HTH_GNTR"/>
    <property type="match status" value="1"/>
</dbReference>
<evidence type="ECO:0000256" key="1">
    <source>
        <dbReference type="ARBA" id="ARBA00023015"/>
    </source>
</evidence>
<keyword evidence="6" id="KW-1185">Reference proteome</keyword>
<proteinExistence type="predicted"/>
<keyword evidence="2" id="KW-0238">DNA-binding</keyword>
<dbReference type="PANTHER" id="PTHR43537:SF45">
    <property type="entry name" value="GNTR FAMILY REGULATORY PROTEIN"/>
    <property type="match status" value="1"/>
</dbReference>
<dbReference type="AlphaFoldDB" id="A0A4R1NMC1"/>
<dbReference type="InterPro" id="IPR011711">
    <property type="entry name" value="GntR_C"/>
</dbReference>
<evidence type="ECO:0000259" key="4">
    <source>
        <dbReference type="PROSITE" id="PS50949"/>
    </source>
</evidence>
<dbReference type="CDD" id="cd07377">
    <property type="entry name" value="WHTH_GntR"/>
    <property type="match status" value="1"/>
</dbReference>
<dbReference type="InterPro" id="IPR036390">
    <property type="entry name" value="WH_DNA-bd_sf"/>
</dbReference>
<dbReference type="Gene3D" id="1.20.120.530">
    <property type="entry name" value="GntR ligand-binding domain-like"/>
    <property type="match status" value="1"/>
</dbReference>